<dbReference type="RefSeq" id="WP_228398362.1">
    <property type="nucleotide sequence ID" value="NZ_JADRCP010000002.1"/>
</dbReference>
<evidence type="ECO:0000313" key="3">
    <source>
        <dbReference type="Proteomes" id="UP000807542"/>
    </source>
</evidence>
<organism evidence="2 3">
    <name type="scientific">Limnobaculum xujianqingii</name>
    <dbReference type="NCBI Taxonomy" id="2738837"/>
    <lineage>
        <taxon>Bacteria</taxon>
        <taxon>Pseudomonadati</taxon>
        <taxon>Pseudomonadota</taxon>
        <taxon>Gammaproteobacteria</taxon>
        <taxon>Enterobacterales</taxon>
        <taxon>Budviciaceae</taxon>
        <taxon>Limnobaculum</taxon>
    </lineage>
</organism>
<dbReference type="Proteomes" id="UP000807542">
    <property type="component" value="Unassembled WGS sequence"/>
</dbReference>
<dbReference type="AlphaFoldDB" id="A0A9D7AIR8"/>
<proteinExistence type="predicted"/>
<name>A0A9D7AIR8_9GAMM</name>
<keyword evidence="4" id="KW-1185">Reference proteome</keyword>
<comment type="caution">
    <text evidence="2">The sequence shown here is derived from an EMBL/GenBank/DDBJ whole genome shotgun (WGS) entry which is preliminary data.</text>
</comment>
<sequence length="69" mass="7913">MKTATKRSLVHFYSLQKIEDFAGIILRLYAGSGIYSSREDYFLLLYDIAVGQYLIVIDIKAMNSFTINI</sequence>
<accession>A0A9D7AIR8</accession>
<protein>
    <submittedName>
        <fullName evidence="2">Uncharacterized protein</fullName>
    </submittedName>
</protein>
<evidence type="ECO:0000313" key="2">
    <source>
        <dbReference type="EMBL" id="MBK5176731.1"/>
    </source>
</evidence>
<dbReference type="EMBL" id="JADRCQ010000002">
    <property type="protein sequence ID" value="MBK5073538.1"/>
    <property type="molecule type" value="Genomic_DNA"/>
</dbReference>
<dbReference type="Proteomes" id="UP001296969">
    <property type="component" value="Unassembled WGS sequence"/>
</dbReference>
<evidence type="ECO:0000313" key="1">
    <source>
        <dbReference type="EMBL" id="MBK5073538.1"/>
    </source>
</evidence>
<reference evidence="2 4" key="1">
    <citation type="submission" date="2020-11" db="EMBL/GenBank/DDBJ databases">
        <title>Insectihabitans protaetiae gen. nov. sp. nov. and Insectihabitans allomyrinae sp. nov., isolated from larvae of Protaetia brevitarsis seulensis and Allomyrina dichotoma, respectively.</title>
        <authorList>
            <person name="Lee S.D."/>
            <person name="Byeon Y.-S."/>
            <person name="Kim S.-M."/>
            <person name="Yang H.L."/>
            <person name="Kim I.S."/>
        </authorList>
    </citation>
    <scope>NUCLEOTIDE SEQUENCE</scope>
    <source>
        <strain evidence="2">CWB-B4</strain>
        <strain evidence="1 4">CWB-B43</strain>
    </source>
</reference>
<dbReference type="EMBL" id="JADRCP010000002">
    <property type="protein sequence ID" value="MBK5176731.1"/>
    <property type="molecule type" value="Genomic_DNA"/>
</dbReference>
<gene>
    <name evidence="2" type="ORF">I2492_10400</name>
    <name evidence="1" type="ORF">I2493_10985</name>
</gene>
<evidence type="ECO:0000313" key="4">
    <source>
        <dbReference type="Proteomes" id="UP001296969"/>
    </source>
</evidence>